<proteinExistence type="predicted"/>
<dbReference type="AlphaFoldDB" id="A0A0E9SRJ4"/>
<reference evidence="1" key="2">
    <citation type="journal article" date="2015" name="Fish Shellfish Immunol.">
        <title>Early steps in the European eel (Anguilla anguilla)-Vibrio vulnificus interaction in the gills: Role of the RtxA13 toxin.</title>
        <authorList>
            <person name="Callol A."/>
            <person name="Pajuelo D."/>
            <person name="Ebbesson L."/>
            <person name="Teles M."/>
            <person name="MacKenzie S."/>
            <person name="Amaro C."/>
        </authorList>
    </citation>
    <scope>NUCLEOTIDE SEQUENCE</scope>
</reference>
<evidence type="ECO:0000313" key="1">
    <source>
        <dbReference type="EMBL" id="JAH43926.1"/>
    </source>
</evidence>
<accession>A0A0E9SRJ4</accession>
<dbReference type="EMBL" id="GBXM01064651">
    <property type="protein sequence ID" value="JAH43926.1"/>
    <property type="molecule type" value="Transcribed_RNA"/>
</dbReference>
<sequence>MAPRIDEMPARWSEKIVRSTDARRGLSSSQGWIYSSACTSSGLYSRGG</sequence>
<name>A0A0E9SRJ4_ANGAN</name>
<reference evidence="1" key="1">
    <citation type="submission" date="2014-11" db="EMBL/GenBank/DDBJ databases">
        <authorList>
            <person name="Amaro Gonzalez C."/>
        </authorList>
    </citation>
    <scope>NUCLEOTIDE SEQUENCE</scope>
</reference>
<organism evidence="1">
    <name type="scientific">Anguilla anguilla</name>
    <name type="common">European freshwater eel</name>
    <name type="synonym">Muraena anguilla</name>
    <dbReference type="NCBI Taxonomy" id="7936"/>
    <lineage>
        <taxon>Eukaryota</taxon>
        <taxon>Metazoa</taxon>
        <taxon>Chordata</taxon>
        <taxon>Craniata</taxon>
        <taxon>Vertebrata</taxon>
        <taxon>Euteleostomi</taxon>
        <taxon>Actinopterygii</taxon>
        <taxon>Neopterygii</taxon>
        <taxon>Teleostei</taxon>
        <taxon>Anguilliformes</taxon>
        <taxon>Anguillidae</taxon>
        <taxon>Anguilla</taxon>
    </lineage>
</organism>
<protein>
    <submittedName>
        <fullName evidence="1">Uncharacterized protein</fullName>
    </submittedName>
</protein>